<proteinExistence type="predicted"/>
<feature type="compositionally biased region" description="Polar residues" evidence="1">
    <location>
        <begin position="163"/>
        <end position="172"/>
    </location>
</feature>
<sequence>MKVASKVIVGATLITAVSLAIVLALILVLLAELYCSLLLRWRHQLKSSTSASGPTVTNTTAAAIVPKNTTPSSPEYNQNQSTTPLRSFYAQGVLHAPRNFLFSEALPRNQNKLENHSALHPPLFEIQTQESNPNPHQIGVLSPTSPSTSFSTSPNPVRGISPQVGTGSTTNCKENGEDHFVYISNPIYDNDAGCSKQVTPFETPNSSPSRLENSASSGDDEKAEPSHCVKILYSPPMSPMKKLPARACSVSLRDASSLVTSGSDSNSNNNGLSLSSIGSPCTSPSW</sequence>
<feature type="compositionally biased region" description="Low complexity" evidence="1">
    <location>
        <begin position="142"/>
        <end position="154"/>
    </location>
</feature>
<keyword evidence="2" id="KW-0812">Transmembrane</keyword>
<evidence type="ECO:0000313" key="3">
    <source>
        <dbReference type="EMBL" id="KAK8581745.1"/>
    </source>
</evidence>
<feature type="transmembrane region" description="Helical" evidence="2">
    <location>
        <begin position="7"/>
        <end position="30"/>
    </location>
</feature>
<organism evidence="3 4">
    <name type="scientific">Hibiscus sabdariffa</name>
    <name type="common">roselle</name>
    <dbReference type="NCBI Taxonomy" id="183260"/>
    <lineage>
        <taxon>Eukaryota</taxon>
        <taxon>Viridiplantae</taxon>
        <taxon>Streptophyta</taxon>
        <taxon>Embryophyta</taxon>
        <taxon>Tracheophyta</taxon>
        <taxon>Spermatophyta</taxon>
        <taxon>Magnoliopsida</taxon>
        <taxon>eudicotyledons</taxon>
        <taxon>Gunneridae</taxon>
        <taxon>Pentapetalae</taxon>
        <taxon>rosids</taxon>
        <taxon>malvids</taxon>
        <taxon>Malvales</taxon>
        <taxon>Malvaceae</taxon>
        <taxon>Malvoideae</taxon>
        <taxon>Hibiscus</taxon>
    </lineage>
</organism>
<keyword evidence="4" id="KW-1185">Reference proteome</keyword>
<feature type="compositionally biased region" description="Polar residues" evidence="1">
    <location>
        <begin position="196"/>
        <end position="217"/>
    </location>
</feature>
<evidence type="ECO:0000256" key="1">
    <source>
        <dbReference type="SAM" id="MobiDB-lite"/>
    </source>
</evidence>
<comment type="caution">
    <text evidence="3">The sequence shown here is derived from an EMBL/GenBank/DDBJ whole genome shotgun (WGS) entry which is preliminary data.</text>
</comment>
<evidence type="ECO:0000313" key="4">
    <source>
        <dbReference type="Proteomes" id="UP001472677"/>
    </source>
</evidence>
<evidence type="ECO:0000256" key="2">
    <source>
        <dbReference type="SAM" id="Phobius"/>
    </source>
</evidence>
<dbReference type="EMBL" id="JBBPBM010000006">
    <property type="protein sequence ID" value="KAK8581745.1"/>
    <property type="molecule type" value="Genomic_DNA"/>
</dbReference>
<dbReference type="Proteomes" id="UP001472677">
    <property type="component" value="Unassembled WGS sequence"/>
</dbReference>
<keyword evidence="2" id="KW-0472">Membrane</keyword>
<accession>A0ABR2FLM2</accession>
<feature type="region of interest" description="Disordered" evidence="1">
    <location>
        <begin position="195"/>
        <end position="225"/>
    </location>
</feature>
<gene>
    <name evidence="3" type="ORF">V6N12_071954</name>
</gene>
<reference evidence="3 4" key="1">
    <citation type="journal article" date="2024" name="G3 (Bethesda)">
        <title>Genome assembly of Hibiscus sabdariffa L. provides insights into metabolisms of medicinal natural products.</title>
        <authorList>
            <person name="Kim T."/>
        </authorList>
    </citation>
    <scope>NUCLEOTIDE SEQUENCE [LARGE SCALE GENOMIC DNA]</scope>
    <source>
        <strain evidence="3">TK-2024</strain>
        <tissue evidence="3">Old leaves</tissue>
    </source>
</reference>
<feature type="region of interest" description="Disordered" evidence="1">
    <location>
        <begin position="258"/>
        <end position="286"/>
    </location>
</feature>
<protein>
    <submittedName>
        <fullName evidence="3">Uncharacterized protein</fullName>
    </submittedName>
</protein>
<keyword evidence="2" id="KW-1133">Transmembrane helix</keyword>
<name>A0ABR2FLM2_9ROSI</name>
<feature type="compositionally biased region" description="Low complexity" evidence="1">
    <location>
        <begin position="261"/>
        <end position="279"/>
    </location>
</feature>
<feature type="region of interest" description="Disordered" evidence="1">
    <location>
        <begin position="130"/>
        <end position="172"/>
    </location>
</feature>